<keyword evidence="2 5" id="KW-0812">Transmembrane</keyword>
<gene>
    <name evidence="6" type="ORF">LCGC14_1264080</name>
</gene>
<feature type="transmembrane region" description="Helical" evidence="5">
    <location>
        <begin position="163"/>
        <end position="185"/>
    </location>
</feature>
<keyword evidence="4 5" id="KW-0472">Membrane</keyword>
<name>A0A0F9LL85_9ZZZZ</name>
<evidence type="ECO:0000256" key="5">
    <source>
        <dbReference type="SAM" id="Phobius"/>
    </source>
</evidence>
<dbReference type="PANTHER" id="PTHR31851">
    <property type="entry name" value="FE(2+)/MN(2+) TRANSPORTER PCL1"/>
    <property type="match status" value="1"/>
</dbReference>
<evidence type="ECO:0000256" key="3">
    <source>
        <dbReference type="ARBA" id="ARBA00022989"/>
    </source>
</evidence>
<evidence type="ECO:0000313" key="6">
    <source>
        <dbReference type="EMBL" id="KKM87921.1"/>
    </source>
</evidence>
<dbReference type="EMBL" id="LAZR01007032">
    <property type="protein sequence ID" value="KKM87921.1"/>
    <property type="molecule type" value="Genomic_DNA"/>
</dbReference>
<dbReference type="GO" id="GO:0012505">
    <property type="term" value="C:endomembrane system"/>
    <property type="evidence" value="ECO:0007669"/>
    <property type="project" value="UniProtKB-SubCell"/>
</dbReference>
<dbReference type="GO" id="GO:0005384">
    <property type="term" value="F:manganese ion transmembrane transporter activity"/>
    <property type="evidence" value="ECO:0007669"/>
    <property type="project" value="InterPro"/>
</dbReference>
<feature type="transmembrane region" description="Helical" evidence="5">
    <location>
        <begin position="191"/>
        <end position="209"/>
    </location>
</feature>
<keyword evidence="3 5" id="KW-1133">Transmembrane helix</keyword>
<evidence type="ECO:0000256" key="1">
    <source>
        <dbReference type="ARBA" id="ARBA00004127"/>
    </source>
</evidence>
<proteinExistence type="predicted"/>
<protein>
    <submittedName>
        <fullName evidence="6">Uncharacterized protein</fullName>
    </submittedName>
</protein>
<dbReference type="GO" id="GO:0030026">
    <property type="term" value="P:intracellular manganese ion homeostasis"/>
    <property type="evidence" value="ECO:0007669"/>
    <property type="project" value="InterPro"/>
</dbReference>
<feature type="transmembrane region" description="Helical" evidence="5">
    <location>
        <begin position="225"/>
        <end position="247"/>
    </location>
</feature>
<accession>A0A0F9LL85</accession>
<dbReference type="InterPro" id="IPR008217">
    <property type="entry name" value="Ccc1_fam"/>
</dbReference>
<organism evidence="6">
    <name type="scientific">marine sediment metagenome</name>
    <dbReference type="NCBI Taxonomy" id="412755"/>
    <lineage>
        <taxon>unclassified sequences</taxon>
        <taxon>metagenomes</taxon>
        <taxon>ecological metagenomes</taxon>
    </lineage>
</organism>
<evidence type="ECO:0000256" key="2">
    <source>
        <dbReference type="ARBA" id="ARBA00022692"/>
    </source>
</evidence>
<sequence>MKIGKLESPLEFRLKNWHGEDWHTSRGRIIRDIVYAVDTGLITTIAFLAGVSVSLVITQDILLAGIAHIASGTIAIFFGAYISTKAQKEFFHNQIEREKKEIEELPEKETEEIRDIFRDFGFEEDDLEVVVKRITADKELWLKFMIQEEIGLVPGTTDNPASIGLISAASFAVGTIPAIAPFFFVHLISRALLISAILVAAFLFVLGVWKTRITKAHWFRSGMETLLFGGISCGVGFLLGRVVVALMR</sequence>
<dbReference type="Pfam" id="PF01988">
    <property type="entry name" value="VIT1"/>
    <property type="match status" value="1"/>
</dbReference>
<dbReference type="AlphaFoldDB" id="A0A0F9LL85"/>
<feature type="transmembrane region" description="Helical" evidence="5">
    <location>
        <begin position="33"/>
        <end position="55"/>
    </location>
</feature>
<comment type="subcellular location">
    <subcellularLocation>
        <location evidence="1">Endomembrane system</location>
        <topology evidence="1">Multi-pass membrane protein</topology>
    </subcellularLocation>
</comment>
<feature type="transmembrane region" description="Helical" evidence="5">
    <location>
        <begin position="61"/>
        <end position="82"/>
    </location>
</feature>
<comment type="caution">
    <text evidence="6">The sequence shown here is derived from an EMBL/GenBank/DDBJ whole genome shotgun (WGS) entry which is preliminary data.</text>
</comment>
<evidence type="ECO:0000256" key="4">
    <source>
        <dbReference type="ARBA" id="ARBA00023136"/>
    </source>
</evidence>
<reference evidence="6" key="1">
    <citation type="journal article" date="2015" name="Nature">
        <title>Complex archaea that bridge the gap between prokaryotes and eukaryotes.</title>
        <authorList>
            <person name="Spang A."/>
            <person name="Saw J.H."/>
            <person name="Jorgensen S.L."/>
            <person name="Zaremba-Niedzwiedzka K."/>
            <person name="Martijn J."/>
            <person name="Lind A.E."/>
            <person name="van Eijk R."/>
            <person name="Schleper C."/>
            <person name="Guy L."/>
            <person name="Ettema T.J."/>
        </authorList>
    </citation>
    <scope>NUCLEOTIDE SEQUENCE</scope>
</reference>